<feature type="region of interest" description="Disordered" evidence="2">
    <location>
        <begin position="2117"/>
        <end position="2163"/>
    </location>
</feature>
<dbReference type="Gene3D" id="4.10.60.10">
    <property type="entry name" value="Zinc finger, CCHC-type"/>
    <property type="match status" value="1"/>
</dbReference>
<feature type="region of interest" description="Disordered" evidence="2">
    <location>
        <begin position="1767"/>
        <end position="1833"/>
    </location>
</feature>
<feature type="region of interest" description="Disordered" evidence="2">
    <location>
        <begin position="66"/>
        <end position="99"/>
    </location>
</feature>
<organism evidence="4 5">
    <name type="scientific">Prorocentrum cordatum</name>
    <dbReference type="NCBI Taxonomy" id="2364126"/>
    <lineage>
        <taxon>Eukaryota</taxon>
        <taxon>Sar</taxon>
        <taxon>Alveolata</taxon>
        <taxon>Dinophyceae</taxon>
        <taxon>Prorocentrales</taxon>
        <taxon>Prorocentraceae</taxon>
        <taxon>Prorocentrum</taxon>
    </lineage>
</organism>
<dbReference type="Proteomes" id="UP001189429">
    <property type="component" value="Unassembled WGS sequence"/>
</dbReference>
<feature type="compositionally biased region" description="Polar residues" evidence="2">
    <location>
        <begin position="1809"/>
        <end position="1819"/>
    </location>
</feature>
<dbReference type="SUPFAM" id="SSF57756">
    <property type="entry name" value="Retrovirus zinc finger-like domains"/>
    <property type="match status" value="1"/>
</dbReference>
<feature type="region of interest" description="Disordered" evidence="2">
    <location>
        <begin position="1867"/>
        <end position="1917"/>
    </location>
</feature>
<evidence type="ECO:0000259" key="3">
    <source>
        <dbReference type="PROSITE" id="PS50158"/>
    </source>
</evidence>
<name>A0ABN9S2V8_9DINO</name>
<evidence type="ECO:0000313" key="4">
    <source>
        <dbReference type="EMBL" id="CAK0826105.1"/>
    </source>
</evidence>
<evidence type="ECO:0000256" key="1">
    <source>
        <dbReference type="PROSITE-ProRule" id="PRU00047"/>
    </source>
</evidence>
<accession>A0ABN9S2V8</accession>
<feature type="region of interest" description="Disordered" evidence="2">
    <location>
        <begin position="1930"/>
        <end position="1972"/>
    </location>
</feature>
<feature type="compositionally biased region" description="Low complexity" evidence="2">
    <location>
        <begin position="80"/>
        <end position="94"/>
    </location>
</feature>
<feature type="compositionally biased region" description="Gly residues" evidence="2">
    <location>
        <begin position="893"/>
        <end position="903"/>
    </location>
</feature>
<dbReference type="PROSITE" id="PS50158">
    <property type="entry name" value="ZF_CCHC"/>
    <property type="match status" value="1"/>
</dbReference>
<gene>
    <name evidence="4" type="ORF">PCOR1329_LOCUS26054</name>
</gene>
<comment type="caution">
    <text evidence="4">The sequence shown here is derived from an EMBL/GenBank/DDBJ whole genome shotgun (WGS) entry which is preliminary data.</text>
</comment>
<proteinExistence type="predicted"/>
<keyword evidence="1" id="KW-0862">Zinc</keyword>
<feature type="region of interest" description="Disordered" evidence="2">
    <location>
        <begin position="1268"/>
        <end position="1299"/>
    </location>
</feature>
<feature type="compositionally biased region" description="Low complexity" evidence="2">
    <location>
        <begin position="1661"/>
        <end position="1670"/>
    </location>
</feature>
<feature type="compositionally biased region" description="Basic and acidic residues" evidence="2">
    <location>
        <begin position="1894"/>
        <end position="1911"/>
    </location>
</feature>
<keyword evidence="5" id="KW-1185">Reference proteome</keyword>
<dbReference type="InterPro" id="IPR001878">
    <property type="entry name" value="Znf_CCHC"/>
</dbReference>
<feature type="region of interest" description="Disordered" evidence="2">
    <location>
        <begin position="1653"/>
        <end position="1691"/>
    </location>
</feature>
<feature type="domain" description="CCHC-type" evidence="3">
    <location>
        <begin position="1318"/>
        <end position="1334"/>
    </location>
</feature>
<keyword evidence="1" id="KW-0863">Zinc-finger</keyword>
<feature type="region of interest" description="Disordered" evidence="2">
    <location>
        <begin position="891"/>
        <end position="948"/>
    </location>
</feature>
<feature type="compositionally biased region" description="Basic and acidic residues" evidence="2">
    <location>
        <begin position="985"/>
        <end position="1000"/>
    </location>
</feature>
<feature type="region of interest" description="Disordered" evidence="2">
    <location>
        <begin position="261"/>
        <end position="289"/>
    </location>
</feature>
<feature type="region of interest" description="Disordered" evidence="2">
    <location>
        <begin position="985"/>
        <end position="1010"/>
    </location>
</feature>
<evidence type="ECO:0000256" key="2">
    <source>
        <dbReference type="SAM" id="MobiDB-lite"/>
    </source>
</evidence>
<evidence type="ECO:0000313" key="5">
    <source>
        <dbReference type="Proteomes" id="UP001189429"/>
    </source>
</evidence>
<dbReference type="InterPro" id="IPR036875">
    <property type="entry name" value="Znf_CCHC_sf"/>
</dbReference>
<dbReference type="EMBL" id="CAUYUJ010009202">
    <property type="protein sequence ID" value="CAK0826105.1"/>
    <property type="molecule type" value="Genomic_DNA"/>
</dbReference>
<feature type="compositionally biased region" description="Low complexity" evidence="2">
    <location>
        <begin position="1867"/>
        <end position="1876"/>
    </location>
</feature>
<keyword evidence="1" id="KW-0479">Metal-binding</keyword>
<feature type="compositionally biased region" description="Acidic residues" evidence="2">
    <location>
        <begin position="261"/>
        <end position="271"/>
    </location>
</feature>
<reference evidence="4" key="1">
    <citation type="submission" date="2023-10" db="EMBL/GenBank/DDBJ databases">
        <authorList>
            <person name="Chen Y."/>
            <person name="Shah S."/>
            <person name="Dougan E. K."/>
            <person name="Thang M."/>
            <person name="Chan C."/>
        </authorList>
    </citation>
    <scope>NUCLEOTIDE SEQUENCE [LARGE SCALE GENOMIC DNA]</scope>
</reference>
<feature type="compositionally biased region" description="Polar residues" evidence="2">
    <location>
        <begin position="2120"/>
        <end position="2133"/>
    </location>
</feature>
<sequence length="2239" mass="243211">MAGVVQTAAAGAAVEEAAAVVTAPEAAEALEIVEAAGAQEAMEIAEAQAARPWEAAGAQEVLEVEEAEAPEDTERSDQEVAAAAAARVVDGPPRAADEPAQRAAAAAAEARPSAGAPPWTVPRLSPPVRLRMASADRLCPRAMLVEWENGSEKRGHWLSSEDPLHNGWYEAERLLPPTATNITVQFKVKGPHKKWDVCMVDRRNGCAWVMPGKDRFALEVFCFRVGAGRFEDPIDAVFELKGPVHGCFVHRAWNAARVGEPEEWESWDDEESRPPSEGPPSVLQAADAAAPPQECSSADAYLDIATRRACAAVEEVVAVHRETTRALEGLDASCSGQWLRSNMGTSLSAGLFVAAVPATILMPPVGIGLAVAGSLAGSAAMGGGSLEERWSLARLRSQLSRDGWNAFVAAELLKEWVRATEVAGLGQLARESEQEGPQRQSTAAGVARSALLGVAMLSDEAAAALPVLGPVGIILGAVLTTGIAIHGWSSRKFSQKEVRGKLAELRDRLLFFQFFLARLGRLRCAACGQELSEGAPASRCAGRVHYCHAGCMQSTAAGGLRCPVCGGPADERGGASIAEHAHGSAHSRAQGHLDFGASERPLEGAARAVGNGADATLDEGLLLRFQERLSLLSEALASPPSGREHVQSAAAEARDCEAEGAELQVLAAVAADRGGSVELVLAAADALEQLRQVLEAYGGWRAQAAPEWAVEDEPEAAQSRPVTGYSHVEFAWSLAIRAAWPAAGLRWRRRQTAVRRWPQPAGLRWRCTALLAWRGARQPLGYCALPSASCAPRRRCSTPSFAPPVALPLVVEESVVQVTLLRRLPLLRRAPRLMASGNGGGAVAAFGVAEPAESRPPGRRGWRYAGRPRELDEEHLRVMLWYVRRGAEAAARGGAGPDRGGGAAASATETSQGRSEQWHSGGWDATRSTWQEPDYKPGEQQWASSRSTWTPASAWESYGDRHWKDEHWGDWSSGWRWNDSYKDSKWEPNKRHSGHDDDRPSTNTGKDFADPEKWRGWGDYRTRRRTVLRWRTLTDVPSHKQADRLFRSLDQDLQRKLEDLDDDTLCSSWDFDAIIKRLDLMSGERHGDERRKVARECLLDYSRKQGENLTEYCARVDTAFDRVATQGLPLPDEWKLMFLEEGVSLDERSAQMVKVLMRDQKDYKSALSATREMDISHREHFKARRTYATMGSEAPLPQVPTYQVERDDESLLDYSDVSPMDSDGEAEVWAILESADVGEDDAPAALAAINQERRKTWKQNRDLKRQLKTDRKFYDRSGQGRGSDGREKARRPGHRAADGTFRARKSRLPLAELIKRTRCRVCHQKGHWSRECPRKQGAGAKDEKGSLATGMTFLYVNALDHSTSQCFDEPPPPTYAVVLLAVGPGAMVVDTAAGQGLVGIEGSMGVLELDVLDQGFEFQVETFQSQGRVDSAGLEVADVGHEERPHTMTDRMQSQTDSAWVYGATGTYVPENLNKGEKGWACLAGWALYWSARLAEEFGSMCRAKRFWPTNLPKSLRRLLEAYETCWHPPTLVSYGANSWGKWFVCSGCTMRVGYWELRPTKGTVKEEEMCLCKKKDAACTLRGQGWAQGATAEPQWQALICVPKPPPGAERAPLPLHPGMMAGGLAGGSFMTARQPAYQRVAEDAAKVTEALQKDQAEQRSAAAAARRASSAKRKPESDTEAMDTASDPLEEMREYQAKTERDMKGMVESQFQEMKAMIQGVMASQASQQEALERVTTTVKEQMTAIATAQGQAQEASRMIRAIAQGSSSSKAGQVKVTAAAIDSPPKAEARAPQAREVPQRPAPSGHPSSLGQQMTEPQPQSPPLLAAGAPPGVAPTAWAYIGTAPLDGTSAPAAMASQAMLHQQAAANAGAPQPTRSPALGGYPTHGPPVEQKKDAVTPPRNPDRLFTADEMPIGSTGTLTTEASISQPGTDLAAPPTAAVGPYGKGNNKGKSTPSRKPENRPVDAGPGLCTLGSLDLATGWDFRKKDDQDRAMELVRTKKPWMIFLEPPCAEFSPIRELFRKTSPEPLEVQERKKREALDLLAFCMKLALVQVQEGRRFAFEHPNGAASWRKHVVDMIRKLPGVMEVAIDQREFGLSVMQAVTIKILEHGSAEGHSPTQVAEDQPTQPLFANDYGGDQPDVAKNDGQGEQCEQEGPEAKKQKTIAGDASEMTKHSFLDVVEQFQRGGSSASDTLVEHDSVVHLGGIPGGEGLRGDFRDPKGIKKVDLFEDGTQQY</sequence>
<protein>
    <recommendedName>
        <fullName evidence="3">CCHC-type domain-containing protein</fullName>
    </recommendedName>
</protein>
<dbReference type="SMART" id="SM00343">
    <property type="entry name" value="ZnF_C2HC"/>
    <property type="match status" value="1"/>
</dbReference>